<evidence type="ECO:0000256" key="1">
    <source>
        <dbReference type="ARBA" id="ARBA00006432"/>
    </source>
</evidence>
<evidence type="ECO:0000259" key="4">
    <source>
        <dbReference type="Pfam" id="PF13193"/>
    </source>
</evidence>
<gene>
    <name evidence="5" type="ordered locus">Deipe_1856</name>
</gene>
<dbReference type="Pfam" id="PF13193">
    <property type="entry name" value="AMP-binding_C"/>
    <property type="match status" value="1"/>
</dbReference>
<dbReference type="Gene3D" id="3.30.300.30">
    <property type="match status" value="1"/>
</dbReference>
<dbReference type="HOGENOM" id="CLU_000022_59_5_0"/>
<dbReference type="Proteomes" id="UP000010467">
    <property type="component" value="Chromosome"/>
</dbReference>
<name>L0A2F3_DEIPD</name>
<dbReference type="Gene3D" id="3.40.50.12780">
    <property type="entry name" value="N-terminal domain of ligase-like"/>
    <property type="match status" value="1"/>
</dbReference>
<comment type="similarity">
    <text evidence="1">Belongs to the ATP-dependent AMP-binding enzyme family.</text>
</comment>
<dbReference type="FunFam" id="3.30.300.30:FF:000008">
    <property type="entry name" value="2,3-dihydroxybenzoate-AMP ligase"/>
    <property type="match status" value="1"/>
</dbReference>
<sequence>MQSTMMDVQLNMPYLLEYVNRRFPGNTVTTLLPVGVDAEGKPVPGRHQYTYRDMYRRARQLAGALRAAGLQSGDRVATIGTNTYRHLEAYFGVPSAGLVLHTVNIRLHPEQIVYIINHAQDRVLLIDNVLARLLPAILPHCPTLEKVVIMGPTPQAVPGTLDYDSWIAEQDEGAFVYPEIDERSALGMCYTSGTTGNPKGVVYSHRSTVLHSLAVSLPSGLTLSPSDTVLPVVPMFHVMAWGYPWAVPLTGANLALASVFSDGPTLAKFMQDERVTGTAGVPTIWLGLLSELQRAQAAGTPYDLSAMKALVVGGSAAPEGMIRAFDQLGLTILHAWGMTETSPFGTASHLPTHVDPRSDDGYRLRAKQGIAPFMVDLCLVDDDGKLLPHDGRSLGRLLVRGPWVSGHYYQNAEASEANTIYLDGPFGRTQWFDTGDIATIDEYGYMTIADRAKDLVKSGGEWISSVDLENALMSHPAVSMAAVIAVGHPKWDERPMAVVVKKEGAEVTPEELHAWLEPRFAKWWLPDAYEFVESIPLGSTGKFMKRELREQFKDYQLPALA</sequence>
<dbReference type="InterPro" id="IPR020845">
    <property type="entry name" value="AMP-binding_CS"/>
</dbReference>
<accession>L0A2F3</accession>
<proteinExistence type="inferred from homology"/>
<dbReference type="InterPro" id="IPR000873">
    <property type="entry name" value="AMP-dep_synth/lig_dom"/>
</dbReference>
<protein>
    <submittedName>
        <fullName evidence="5">Acyl-CoA synthetase (AMP-forming)/AMP-acid ligase II</fullName>
    </submittedName>
</protein>
<dbReference type="InterPro" id="IPR025110">
    <property type="entry name" value="AMP-bd_C"/>
</dbReference>
<dbReference type="PANTHER" id="PTHR43767">
    <property type="entry name" value="LONG-CHAIN-FATTY-ACID--COA LIGASE"/>
    <property type="match status" value="1"/>
</dbReference>
<keyword evidence="6" id="KW-1185">Reference proteome</keyword>
<dbReference type="GO" id="GO:0016877">
    <property type="term" value="F:ligase activity, forming carbon-sulfur bonds"/>
    <property type="evidence" value="ECO:0007669"/>
    <property type="project" value="UniProtKB-ARBA"/>
</dbReference>
<reference evidence="6" key="1">
    <citation type="submission" date="2012-03" db="EMBL/GenBank/DDBJ databases">
        <title>Complete sequence of chromosome of Deinococcus peraridilitoris DSM 19664.</title>
        <authorList>
            <person name="Lucas S."/>
            <person name="Copeland A."/>
            <person name="Lapidus A."/>
            <person name="Glavina del Rio T."/>
            <person name="Dalin E."/>
            <person name="Tice H."/>
            <person name="Bruce D."/>
            <person name="Goodwin L."/>
            <person name="Pitluck S."/>
            <person name="Peters L."/>
            <person name="Mikhailova N."/>
            <person name="Lu M."/>
            <person name="Kyrpides N."/>
            <person name="Mavromatis K."/>
            <person name="Ivanova N."/>
            <person name="Brettin T."/>
            <person name="Detter J.C."/>
            <person name="Han C."/>
            <person name="Larimer F."/>
            <person name="Land M."/>
            <person name="Hauser L."/>
            <person name="Markowitz V."/>
            <person name="Cheng J.-F."/>
            <person name="Hugenholtz P."/>
            <person name="Woyke T."/>
            <person name="Wu D."/>
            <person name="Pukall R."/>
            <person name="Steenblock K."/>
            <person name="Brambilla E."/>
            <person name="Klenk H.-P."/>
            <person name="Eisen J.A."/>
        </authorList>
    </citation>
    <scope>NUCLEOTIDE SEQUENCE [LARGE SCALE GENOMIC DNA]</scope>
    <source>
        <strain evidence="6">DSM 19664 / LMG 22246 / CIP 109416 / KR-200</strain>
    </source>
</reference>
<dbReference type="PROSITE" id="PS00455">
    <property type="entry name" value="AMP_BINDING"/>
    <property type="match status" value="1"/>
</dbReference>
<dbReference type="InterPro" id="IPR045851">
    <property type="entry name" value="AMP-bd_C_sf"/>
</dbReference>
<dbReference type="CDD" id="cd12119">
    <property type="entry name" value="ttLC_FACS_AlkK_like"/>
    <property type="match status" value="1"/>
</dbReference>
<dbReference type="OrthoDB" id="9803968at2"/>
<dbReference type="AlphaFoldDB" id="L0A2F3"/>
<evidence type="ECO:0000259" key="3">
    <source>
        <dbReference type="Pfam" id="PF00501"/>
    </source>
</evidence>
<dbReference type="STRING" id="937777.Deipe_1856"/>
<dbReference type="PANTHER" id="PTHR43767:SF11">
    <property type="entry name" value="MEDIUM-CHAIN-FATTY-ACID--COA LIGASE"/>
    <property type="match status" value="1"/>
</dbReference>
<dbReference type="EMBL" id="CP003382">
    <property type="protein sequence ID" value="AFZ67372.1"/>
    <property type="molecule type" value="Genomic_DNA"/>
</dbReference>
<feature type="domain" description="AMP-binding enzyme C-terminal" evidence="4">
    <location>
        <begin position="468"/>
        <end position="542"/>
    </location>
</feature>
<dbReference type="PATRIC" id="fig|937777.3.peg.1857"/>
<dbReference type="KEGG" id="dpd:Deipe_1856"/>
<evidence type="ECO:0000313" key="6">
    <source>
        <dbReference type="Proteomes" id="UP000010467"/>
    </source>
</evidence>
<feature type="domain" description="AMP-dependent synthetase/ligase" evidence="3">
    <location>
        <begin position="45"/>
        <end position="409"/>
    </location>
</feature>
<keyword evidence="2 5" id="KW-0436">Ligase</keyword>
<dbReference type="SUPFAM" id="SSF56801">
    <property type="entry name" value="Acetyl-CoA synthetase-like"/>
    <property type="match status" value="1"/>
</dbReference>
<dbReference type="NCBIfam" id="NF004837">
    <property type="entry name" value="PRK06187.1"/>
    <property type="match status" value="1"/>
</dbReference>
<dbReference type="RefSeq" id="WP_015235677.1">
    <property type="nucleotide sequence ID" value="NC_019793.1"/>
</dbReference>
<dbReference type="Pfam" id="PF00501">
    <property type="entry name" value="AMP-binding"/>
    <property type="match status" value="1"/>
</dbReference>
<organism evidence="5 6">
    <name type="scientific">Deinococcus peraridilitoris (strain DSM 19664 / LMG 22246 / CIP 109416 / KR-200)</name>
    <dbReference type="NCBI Taxonomy" id="937777"/>
    <lineage>
        <taxon>Bacteria</taxon>
        <taxon>Thermotogati</taxon>
        <taxon>Deinococcota</taxon>
        <taxon>Deinococci</taxon>
        <taxon>Deinococcales</taxon>
        <taxon>Deinococcaceae</taxon>
        <taxon>Deinococcus</taxon>
    </lineage>
</organism>
<dbReference type="InterPro" id="IPR042099">
    <property type="entry name" value="ANL_N_sf"/>
</dbReference>
<dbReference type="eggNOG" id="COG0318">
    <property type="taxonomic scope" value="Bacteria"/>
</dbReference>
<evidence type="ECO:0000256" key="2">
    <source>
        <dbReference type="ARBA" id="ARBA00022598"/>
    </source>
</evidence>
<dbReference type="InterPro" id="IPR050237">
    <property type="entry name" value="ATP-dep_AMP-bd_enzyme"/>
</dbReference>
<evidence type="ECO:0000313" key="5">
    <source>
        <dbReference type="EMBL" id="AFZ67372.1"/>
    </source>
</evidence>